<dbReference type="Proteomes" id="UP000242164">
    <property type="component" value="Unassembled WGS sequence"/>
</dbReference>
<protein>
    <submittedName>
        <fullName evidence="1">Uncharacterized protein</fullName>
    </submittedName>
</protein>
<organism evidence="1 2">
    <name type="scientific">Bacillus cytotoxicus</name>
    <dbReference type="NCBI Taxonomy" id="580165"/>
    <lineage>
        <taxon>Bacteria</taxon>
        <taxon>Bacillati</taxon>
        <taxon>Bacillota</taxon>
        <taxon>Bacilli</taxon>
        <taxon>Bacillales</taxon>
        <taxon>Bacillaceae</taxon>
        <taxon>Bacillus</taxon>
        <taxon>Bacillus cereus group</taxon>
    </lineage>
</organism>
<evidence type="ECO:0000313" key="1">
    <source>
        <dbReference type="EMBL" id="SCL88492.1"/>
    </source>
</evidence>
<gene>
    <name evidence="1" type="ORF">BCB44BAC_01362</name>
</gene>
<accession>A0AAX2CEZ5</accession>
<reference evidence="1 2" key="1">
    <citation type="submission" date="2016-08" db="EMBL/GenBank/DDBJ databases">
        <authorList>
            <person name="Loux V."/>
            <person name="Rue O."/>
        </authorList>
    </citation>
    <scope>NUCLEOTIDE SEQUENCE [LARGE SCALE GENOMIC DNA]</scope>
    <source>
        <strain evidence="1 2">AFSSA_08CEB44bac</strain>
    </source>
</reference>
<dbReference type="EMBL" id="FMIK01000019">
    <property type="protein sequence ID" value="SCL88492.1"/>
    <property type="molecule type" value="Genomic_DNA"/>
</dbReference>
<dbReference type="AlphaFoldDB" id="A0AAX2CEZ5"/>
<sequence length="60" mass="6906">MRLDYTFLCSKDREKGSLKHKMIKRGKFVEKSGEVHHTYTDCPVYLHMSDAAAAYAGVFH</sequence>
<evidence type="ECO:0000313" key="2">
    <source>
        <dbReference type="Proteomes" id="UP000242164"/>
    </source>
</evidence>
<proteinExistence type="predicted"/>
<comment type="caution">
    <text evidence="1">The sequence shown here is derived from an EMBL/GenBank/DDBJ whole genome shotgun (WGS) entry which is preliminary data.</text>
</comment>
<name>A0AAX2CEZ5_9BACI</name>